<name>X1K9Y1_9ZZZZ</name>
<dbReference type="InterPro" id="IPR038071">
    <property type="entry name" value="UROD/MetE-like_sf"/>
</dbReference>
<evidence type="ECO:0000313" key="1">
    <source>
        <dbReference type="EMBL" id="GAI03837.1"/>
    </source>
</evidence>
<gene>
    <name evidence="1" type="ORF">S06H3_23024</name>
</gene>
<comment type="caution">
    <text evidence="1">The sequence shown here is derived from an EMBL/GenBank/DDBJ whole genome shotgun (WGS) entry which is preliminary data.</text>
</comment>
<proteinExistence type="predicted"/>
<accession>X1K9Y1</accession>
<protein>
    <submittedName>
        <fullName evidence="1">Uncharacterized protein</fullName>
    </submittedName>
</protein>
<dbReference type="AlphaFoldDB" id="X1K9Y1"/>
<feature type="non-terminal residue" evidence="1">
    <location>
        <position position="205"/>
    </location>
</feature>
<reference evidence="1" key="1">
    <citation type="journal article" date="2014" name="Front. Microbiol.">
        <title>High frequency of phylogenetically diverse reductive dehalogenase-homologous genes in deep subseafloor sedimentary metagenomes.</title>
        <authorList>
            <person name="Kawai M."/>
            <person name="Futagami T."/>
            <person name="Toyoda A."/>
            <person name="Takaki Y."/>
            <person name="Nishi S."/>
            <person name="Hori S."/>
            <person name="Arai W."/>
            <person name="Tsubouchi T."/>
            <person name="Morono Y."/>
            <person name="Uchiyama I."/>
            <person name="Ito T."/>
            <person name="Fujiyama A."/>
            <person name="Inagaki F."/>
            <person name="Takami H."/>
        </authorList>
    </citation>
    <scope>NUCLEOTIDE SEQUENCE</scope>
    <source>
        <strain evidence="1">Expedition CK06-06</strain>
    </source>
</reference>
<dbReference type="Gene3D" id="3.20.20.210">
    <property type="match status" value="1"/>
</dbReference>
<feature type="non-terminal residue" evidence="1">
    <location>
        <position position="1"/>
    </location>
</feature>
<sequence length="205" mass="24458">AINRVRQDVLPTQIDYTPEMKDKIKKLLNIEDSEVDEKLDNHIKYLSLKDIVEIDKENGIKYDIWGIGWDQILTEGFHIRYYPLLESGGLMEYKFPEPTDKLLSVIKERGQIEKDNYFLLSLQDFTLFERSWCLRGYENVLMDLYYREKEINYILDGITDFNIEISKKIVKLDIVDGLRTGDDFGTQRGMVMSPEMWRKFFKKRY</sequence>
<organism evidence="1">
    <name type="scientific">marine sediment metagenome</name>
    <dbReference type="NCBI Taxonomy" id="412755"/>
    <lineage>
        <taxon>unclassified sequences</taxon>
        <taxon>metagenomes</taxon>
        <taxon>ecological metagenomes</taxon>
    </lineage>
</organism>
<dbReference type="EMBL" id="BARV01012426">
    <property type="protein sequence ID" value="GAI03837.1"/>
    <property type="molecule type" value="Genomic_DNA"/>
</dbReference>